<feature type="signal peptide" evidence="3">
    <location>
        <begin position="1"/>
        <end position="23"/>
    </location>
</feature>
<dbReference type="EMBL" id="JAMKFB020000003">
    <property type="protein sequence ID" value="KAL0197728.1"/>
    <property type="molecule type" value="Genomic_DNA"/>
</dbReference>
<feature type="compositionally biased region" description="Polar residues" evidence="1">
    <location>
        <begin position="85"/>
        <end position="100"/>
    </location>
</feature>
<gene>
    <name evidence="4" type="ORF">M9458_006268</name>
</gene>
<evidence type="ECO:0000256" key="1">
    <source>
        <dbReference type="SAM" id="MobiDB-lite"/>
    </source>
</evidence>
<name>A0ABD0RH94_CIRMR</name>
<evidence type="ECO:0000256" key="3">
    <source>
        <dbReference type="SAM" id="SignalP"/>
    </source>
</evidence>
<sequence>MRFVFSNLPLLIALGACFKFTDAQETTEADANATTNTIANNNAVDSTLSSEITNATPENTAAVLPTVVHPQNSETTLVNQISTMPEEQTVASTPPLSTAIEQTSPEPSPEPTTAQAEHTTVASTTVPVIVETTVTEQIPSEAPSTSQHETTVGFTSPELTSPTEQSTEEITTAAVALTTVSTIAITAILPKPDSDESPTTTSDPVDTSTEPSTTTLTSITKQPPNFSEVHTTFSSAGVILEDSSSPWENSWLIIIIACMVTLLVLCVVIIVIIQRRKKNASRNFGPVHVNGQSKRSKKKKGAQDDAWAGPVNLEAGVECDAEAQDGLLPNDGKQDDDMVLSTFTAPDAGDVSNGGVGGDGTKEAKKWEEQEPLLYIDEDATENKAEKTLAENEKQKGDDKSEEKGMNGGEAFCLTTAV</sequence>
<reference evidence="4 5" key="1">
    <citation type="submission" date="2024-05" db="EMBL/GenBank/DDBJ databases">
        <title>Genome sequencing and assembly of Indian major carp, Cirrhinus mrigala (Hamilton, 1822).</title>
        <authorList>
            <person name="Mohindra V."/>
            <person name="Chowdhury L.M."/>
            <person name="Lal K."/>
            <person name="Jena J.K."/>
        </authorList>
    </citation>
    <scope>NUCLEOTIDE SEQUENCE [LARGE SCALE GENOMIC DNA]</scope>
    <source>
        <strain evidence="4">CM1030</strain>
        <tissue evidence="4">Blood</tissue>
    </source>
</reference>
<proteinExistence type="predicted"/>
<feature type="chain" id="PRO_5044895364" evidence="3">
    <location>
        <begin position="24"/>
        <end position="418"/>
    </location>
</feature>
<keyword evidence="2" id="KW-0472">Membrane</keyword>
<keyword evidence="3" id="KW-0732">Signal</keyword>
<organism evidence="4 5">
    <name type="scientific">Cirrhinus mrigala</name>
    <name type="common">Mrigala</name>
    <dbReference type="NCBI Taxonomy" id="683832"/>
    <lineage>
        <taxon>Eukaryota</taxon>
        <taxon>Metazoa</taxon>
        <taxon>Chordata</taxon>
        <taxon>Craniata</taxon>
        <taxon>Vertebrata</taxon>
        <taxon>Euteleostomi</taxon>
        <taxon>Actinopterygii</taxon>
        <taxon>Neopterygii</taxon>
        <taxon>Teleostei</taxon>
        <taxon>Ostariophysi</taxon>
        <taxon>Cypriniformes</taxon>
        <taxon>Cyprinidae</taxon>
        <taxon>Labeoninae</taxon>
        <taxon>Labeonini</taxon>
        <taxon>Cirrhinus</taxon>
    </lineage>
</organism>
<keyword evidence="2" id="KW-0812">Transmembrane</keyword>
<dbReference type="AlphaFoldDB" id="A0ABD0RH94"/>
<feature type="compositionally biased region" description="Basic and acidic residues" evidence="1">
    <location>
        <begin position="381"/>
        <end position="405"/>
    </location>
</feature>
<comment type="caution">
    <text evidence="4">The sequence shown here is derived from an EMBL/GenBank/DDBJ whole genome shotgun (WGS) entry which is preliminary data.</text>
</comment>
<keyword evidence="5" id="KW-1185">Reference proteome</keyword>
<feature type="transmembrane region" description="Helical" evidence="2">
    <location>
        <begin position="251"/>
        <end position="273"/>
    </location>
</feature>
<evidence type="ECO:0000313" key="4">
    <source>
        <dbReference type="EMBL" id="KAL0197728.1"/>
    </source>
</evidence>
<feature type="region of interest" description="Disordered" evidence="1">
    <location>
        <begin position="282"/>
        <end position="306"/>
    </location>
</feature>
<keyword evidence="2" id="KW-1133">Transmembrane helix</keyword>
<feature type="region of interest" description="Disordered" evidence="1">
    <location>
        <begin position="136"/>
        <end position="169"/>
    </location>
</feature>
<feature type="compositionally biased region" description="Low complexity" evidence="1">
    <location>
        <begin position="101"/>
        <end position="117"/>
    </location>
</feature>
<feature type="compositionally biased region" description="Low complexity" evidence="1">
    <location>
        <begin position="197"/>
        <end position="220"/>
    </location>
</feature>
<feature type="region of interest" description="Disordered" evidence="1">
    <location>
        <begin position="378"/>
        <end position="418"/>
    </location>
</feature>
<feature type="region of interest" description="Disordered" evidence="1">
    <location>
        <begin position="85"/>
        <end position="123"/>
    </location>
</feature>
<accession>A0ABD0RH94</accession>
<evidence type="ECO:0000256" key="2">
    <source>
        <dbReference type="SAM" id="Phobius"/>
    </source>
</evidence>
<dbReference type="Proteomes" id="UP001529510">
    <property type="component" value="Unassembled WGS sequence"/>
</dbReference>
<protein>
    <submittedName>
        <fullName evidence="4">Uncharacterized protein</fullName>
    </submittedName>
</protein>
<feature type="compositionally biased region" description="Polar residues" evidence="1">
    <location>
        <begin position="142"/>
        <end position="165"/>
    </location>
</feature>
<feature type="region of interest" description="Disordered" evidence="1">
    <location>
        <begin position="188"/>
        <end position="224"/>
    </location>
</feature>
<dbReference type="PROSITE" id="PS51257">
    <property type="entry name" value="PROKAR_LIPOPROTEIN"/>
    <property type="match status" value="1"/>
</dbReference>
<evidence type="ECO:0000313" key="5">
    <source>
        <dbReference type="Proteomes" id="UP001529510"/>
    </source>
</evidence>